<dbReference type="EMBL" id="JAEAOA010000697">
    <property type="protein sequence ID" value="KAK3576596.1"/>
    <property type="molecule type" value="Genomic_DNA"/>
</dbReference>
<reference evidence="1" key="1">
    <citation type="journal article" date="2021" name="Genome Biol. Evol.">
        <title>A High-Quality Reference Genome for a Parasitic Bivalve with Doubly Uniparental Inheritance (Bivalvia: Unionida).</title>
        <authorList>
            <person name="Smith C.H."/>
        </authorList>
    </citation>
    <scope>NUCLEOTIDE SEQUENCE</scope>
    <source>
        <strain evidence="1">CHS0354</strain>
    </source>
</reference>
<gene>
    <name evidence="1" type="ORF">CHS0354_011274</name>
</gene>
<comment type="caution">
    <text evidence="1">The sequence shown here is derived from an EMBL/GenBank/DDBJ whole genome shotgun (WGS) entry which is preliminary data.</text>
</comment>
<evidence type="ECO:0000313" key="1">
    <source>
        <dbReference type="EMBL" id="KAK3576596.1"/>
    </source>
</evidence>
<name>A0AAE0RN46_9BIVA</name>
<evidence type="ECO:0000313" key="2">
    <source>
        <dbReference type="Proteomes" id="UP001195483"/>
    </source>
</evidence>
<keyword evidence="2" id="KW-1185">Reference proteome</keyword>
<protein>
    <submittedName>
        <fullName evidence="1">Uncharacterized protein</fullName>
    </submittedName>
</protein>
<reference evidence="1" key="2">
    <citation type="journal article" date="2021" name="Genome Biol. Evol.">
        <title>Developing a high-quality reference genome for a parasitic bivalve with doubly uniparental inheritance (Bivalvia: Unionida).</title>
        <authorList>
            <person name="Smith C.H."/>
        </authorList>
    </citation>
    <scope>NUCLEOTIDE SEQUENCE</scope>
    <source>
        <strain evidence="1">CHS0354</strain>
        <tissue evidence="1">Mantle</tissue>
    </source>
</reference>
<organism evidence="1 2">
    <name type="scientific">Potamilus streckersoni</name>
    <dbReference type="NCBI Taxonomy" id="2493646"/>
    <lineage>
        <taxon>Eukaryota</taxon>
        <taxon>Metazoa</taxon>
        <taxon>Spiralia</taxon>
        <taxon>Lophotrochozoa</taxon>
        <taxon>Mollusca</taxon>
        <taxon>Bivalvia</taxon>
        <taxon>Autobranchia</taxon>
        <taxon>Heteroconchia</taxon>
        <taxon>Palaeoheterodonta</taxon>
        <taxon>Unionida</taxon>
        <taxon>Unionoidea</taxon>
        <taxon>Unionidae</taxon>
        <taxon>Ambleminae</taxon>
        <taxon>Lampsilini</taxon>
        <taxon>Potamilus</taxon>
    </lineage>
</organism>
<accession>A0AAE0RN46</accession>
<dbReference type="AlphaFoldDB" id="A0AAE0RN46"/>
<sequence length="251" mass="27821">MQFEVNGVLSNTIIYSEEERNILTIIEHDKVEGMVTLYEVQGCGDYFGKLVIFISDASSAAEKRDLTNGHLVFGGGEVLQVVNDDASETEIGRETWQYLNGVIDIAAVKVQTNLVERCDLVYEDQHGNQCSYMVVDTKQFPSRKLVGKPVLKEVQTLHLPLAPSPDPDLDVVFAKEDDIGSVVSLCTPETNPVYIIAMLIGGKFELRAANDSVQDSLLNEKGTERLCLTFSLMDGIDTLNEIYQLNLDIDL</sequence>
<reference evidence="1" key="3">
    <citation type="submission" date="2023-05" db="EMBL/GenBank/DDBJ databases">
        <authorList>
            <person name="Smith C.H."/>
        </authorList>
    </citation>
    <scope>NUCLEOTIDE SEQUENCE</scope>
    <source>
        <strain evidence="1">CHS0354</strain>
        <tissue evidence="1">Mantle</tissue>
    </source>
</reference>
<proteinExistence type="predicted"/>
<dbReference type="Proteomes" id="UP001195483">
    <property type="component" value="Unassembled WGS sequence"/>
</dbReference>